<evidence type="ECO:0000313" key="3">
    <source>
        <dbReference type="EMBL" id="TBU97357.1"/>
    </source>
</evidence>
<dbReference type="InterPro" id="IPR032623">
    <property type="entry name" value="FecR_N"/>
</dbReference>
<dbReference type="GO" id="GO:0016989">
    <property type="term" value="F:sigma factor antagonist activity"/>
    <property type="evidence" value="ECO:0007669"/>
    <property type="project" value="TreeGrafter"/>
</dbReference>
<comment type="caution">
    <text evidence="3">The sequence shown here is derived from an EMBL/GenBank/DDBJ whole genome shotgun (WGS) entry which is preliminary data.</text>
</comment>
<dbReference type="InterPro" id="IPR012373">
    <property type="entry name" value="Ferrdict_sens_TM"/>
</dbReference>
<feature type="domain" description="FecR N-terminal" evidence="2">
    <location>
        <begin position="11"/>
        <end position="51"/>
    </location>
</feature>
<dbReference type="PIRSF" id="PIRSF018266">
    <property type="entry name" value="FecR"/>
    <property type="match status" value="1"/>
</dbReference>
<dbReference type="Proteomes" id="UP000292639">
    <property type="component" value="Unassembled WGS sequence"/>
</dbReference>
<dbReference type="InterPro" id="IPR006860">
    <property type="entry name" value="FecR"/>
</dbReference>
<organism evidence="3 4">
    <name type="scientific">Stutzerimonas kirkiae</name>
    <dbReference type="NCBI Taxonomy" id="2211392"/>
    <lineage>
        <taxon>Bacteria</taxon>
        <taxon>Pseudomonadati</taxon>
        <taxon>Pseudomonadota</taxon>
        <taxon>Gammaproteobacteria</taxon>
        <taxon>Pseudomonadales</taxon>
        <taxon>Pseudomonadaceae</taxon>
        <taxon>Stutzerimonas</taxon>
    </lineage>
</organism>
<gene>
    <name evidence="3" type="ORF">DNJ96_08645</name>
</gene>
<dbReference type="PANTHER" id="PTHR30273:SF2">
    <property type="entry name" value="PROTEIN FECR"/>
    <property type="match status" value="1"/>
</dbReference>
<dbReference type="Gene3D" id="2.60.120.1440">
    <property type="match status" value="1"/>
</dbReference>
<dbReference type="OrthoDB" id="8641865at2"/>
<dbReference type="AlphaFoldDB" id="A0A4Q9R9L0"/>
<feature type="domain" description="FecR protein" evidence="1">
    <location>
        <begin position="106"/>
        <end position="201"/>
    </location>
</feature>
<evidence type="ECO:0008006" key="5">
    <source>
        <dbReference type="Google" id="ProtNLM"/>
    </source>
</evidence>
<evidence type="ECO:0000259" key="2">
    <source>
        <dbReference type="Pfam" id="PF16220"/>
    </source>
</evidence>
<protein>
    <recommendedName>
        <fullName evidence="5">FecR family protein</fullName>
    </recommendedName>
</protein>
<dbReference type="EMBL" id="QJUP01000009">
    <property type="protein sequence ID" value="TBU97357.1"/>
    <property type="molecule type" value="Genomic_DNA"/>
</dbReference>
<proteinExistence type="predicted"/>
<evidence type="ECO:0000313" key="4">
    <source>
        <dbReference type="Proteomes" id="UP000292639"/>
    </source>
</evidence>
<dbReference type="PANTHER" id="PTHR30273">
    <property type="entry name" value="PERIPLASMIC SIGNAL SENSOR AND SIGMA FACTOR ACTIVATOR FECR-RELATED"/>
    <property type="match status" value="1"/>
</dbReference>
<reference evidence="3 4" key="1">
    <citation type="submission" date="2018-06" db="EMBL/GenBank/DDBJ databases">
        <title>Three novel Pseudomonas species isolated from symptomatic oak.</title>
        <authorList>
            <person name="Bueno-Gonzalez V."/>
            <person name="Brady C."/>
        </authorList>
    </citation>
    <scope>NUCLEOTIDE SEQUENCE [LARGE SCALE GENOMIC DNA]</scope>
    <source>
        <strain evidence="3 4">P17C</strain>
    </source>
</reference>
<dbReference type="Pfam" id="PF04773">
    <property type="entry name" value="FecR"/>
    <property type="match status" value="1"/>
</dbReference>
<sequence>MNDEIEPVDIEAGEWVVKVQQGDLSTEEHERLRLWLARDDAHADAYARAERAWQVTALLRDDPAFAVLHERPARGWRWAAVAALLLSLLPFAYRQGDELWLSLSSDYHSAPQQVREIVLEDGSRVVLGSRSAIRLDYDDKVRRVELLRGEAMFHPAPRQGMELRPFSVVSEGLEATALGTRYLVRRGADRSVWVGVIEHRVEVGQREPARSTVQLDEGQSIGYDPRNGLRASSLDPFFEVSWTRGVLTFMDTPLDDLLVRLNQYRDKPVVLLKRELADHALSAVLRLDNLDNAPQALQGELALRVLELPGITLLY</sequence>
<accession>A0A4Q9R9L0</accession>
<name>A0A4Q9R9L0_9GAMM</name>
<dbReference type="Pfam" id="PF16220">
    <property type="entry name" value="DUF4880"/>
    <property type="match status" value="1"/>
</dbReference>
<evidence type="ECO:0000259" key="1">
    <source>
        <dbReference type="Pfam" id="PF04773"/>
    </source>
</evidence>
<keyword evidence="4" id="KW-1185">Reference proteome</keyword>
<dbReference type="RefSeq" id="WP_131186171.1">
    <property type="nucleotide sequence ID" value="NZ_QJUO01000050.1"/>
</dbReference>